<dbReference type="AlphaFoldDB" id="A0A8K0ABD5"/>
<evidence type="ECO:0000256" key="1">
    <source>
        <dbReference type="SAM" id="MobiDB-lite"/>
    </source>
</evidence>
<dbReference type="EMBL" id="OV696692">
    <property type="protein sequence ID" value="CAH1270851.1"/>
    <property type="molecule type" value="Genomic_DNA"/>
</dbReference>
<organism evidence="2 3">
    <name type="scientific">Branchiostoma lanceolatum</name>
    <name type="common">Common lancelet</name>
    <name type="synonym">Amphioxus lanceolatum</name>
    <dbReference type="NCBI Taxonomy" id="7740"/>
    <lineage>
        <taxon>Eukaryota</taxon>
        <taxon>Metazoa</taxon>
        <taxon>Chordata</taxon>
        <taxon>Cephalochordata</taxon>
        <taxon>Leptocardii</taxon>
        <taxon>Amphioxiformes</taxon>
        <taxon>Branchiostomatidae</taxon>
        <taxon>Branchiostoma</taxon>
    </lineage>
</organism>
<reference evidence="2" key="1">
    <citation type="submission" date="2022-01" db="EMBL/GenBank/DDBJ databases">
        <authorList>
            <person name="Braso-Vives M."/>
        </authorList>
    </citation>
    <scope>NUCLEOTIDE SEQUENCE</scope>
</reference>
<evidence type="ECO:0000313" key="3">
    <source>
        <dbReference type="Proteomes" id="UP000838412"/>
    </source>
</evidence>
<feature type="region of interest" description="Disordered" evidence="1">
    <location>
        <begin position="26"/>
        <end position="45"/>
    </location>
</feature>
<gene>
    <name evidence="2" type="primary">Hypp4466</name>
    <name evidence="2" type="ORF">BLAG_LOCUS23022</name>
</gene>
<protein>
    <submittedName>
        <fullName evidence="2">Hypp4466 protein</fullName>
    </submittedName>
</protein>
<evidence type="ECO:0000313" key="2">
    <source>
        <dbReference type="EMBL" id="CAH1270851.1"/>
    </source>
</evidence>
<accession>A0A8K0ABD5</accession>
<keyword evidence="3" id="KW-1185">Reference proteome</keyword>
<sequence>MAARGSRYGRRLLSSFLTVTLQTETGGANSRTAQGQAQGQSGVARWRDATSKGWVGRLVDGGGYGFSPSRGSVGRLVDGGRVRVLSKQRFGGEASGWREGTGSLQAEVRWGG</sequence>
<dbReference type="Proteomes" id="UP000838412">
    <property type="component" value="Chromosome 7"/>
</dbReference>
<name>A0A8K0ABD5_BRALA</name>
<proteinExistence type="predicted"/>